<gene>
    <name evidence="1" type="ORF">LCGC14_1338710</name>
</gene>
<dbReference type="AlphaFoldDB" id="A0A0F9KE74"/>
<evidence type="ECO:0000313" key="1">
    <source>
        <dbReference type="EMBL" id="KKM80564.1"/>
    </source>
</evidence>
<name>A0A0F9KE74_9ZZZZ</name>
<accession>A0A0F9KE74</accession>
<protein>
    <submittedName>
        <fullName evidence="1">Uncharacterized protein</fullName>
    </submittedName>
</protein>
<reference evidence="1" key="1">
    <citation type="journal article" date="2015" name="Nature">
        <title>Complex archaea that bridge the gap between prokaryotes and eukaryotes.</title>
        <authorList>
            <person name="Spang A."/>
            <person name="Saw J.H."/>
            <person name="Jorgensen S.L."/>
            <person name="Zaremba-Niedzwiedzka K."/>
            <person name="Martijn J."/>
            <person name="Lind A.E."/>
            <person name="van Eijk R."/>
            <person name="Schleper C."/>
            <person name="Guy L."/>
            <person name="Ettema T.J."/>
        </authorList>
    </citation>
    <scope>NUCLEOTIDE SEQUENCE</scope>
</reference>
<proteinExistence type="predicted"/>
<sequence length="61" mass="7139">MNEVCKVDEKVTIERERDVPLRAHEYVVISHDREGNGVEYLSFYVLDSGKIHFVKKPRPLP</sequence>
<dbReference type="EMBL" id="LAZR01008160">
    <property type="protein sequence ID" value="KKM80564.1"/>
    <property type="molecule type" value="Genomic_DNA"/>
</dbReference>
<comment type="caution">
    <text evidence="1">The sequence shown here is derived from an EMBL/GenBank/DDBJ whole genome shotgun (WGS) entry which is preliminary data.</text>
</comment>
<organism evidence="1">
    <name type="scientific">marine sediment metagenome</name>
    <dbReference type="NCBI Taxonomy" id="412755"/>
    <lineage>
        <taxon>unclassified sequences</taxon>
        <taxon>metagenomes</taxon>
        <taxon>ecological metagenomes</taxon>
    </lineage>
</organism>